<dbReference type="AlphaFoldDB" id="A0A9W8V7Z4"/>
<comment type="caution">
    <text evidence="3">The sequence shown here is derived from an EMBL/GenBank/DDBJ whole genome shotgun (WGS) entry which is preliminary data.</text>
</comment>
<gene>
    <name evidence="3" type="ORF">NW762_012847</name>
</gene>
<dbReference type="Proteomes" id="UP001152049">
    <property type="component" value="Unassembled WGS sequence"/>
</dbReference>
<evidence type="ECO:0000313" key="4">
    <source>
        <dbReference type="Proteomes" id="UP001152049"/>
    </source>
</evidence>
<dbReference type="EMBL" id="JAOQAZ010000037">
    <property type="protein sequence ID" value="KAJ4248077.1"/>
    <property type="molecule type" value="Genomic_DNA"/>
</dbReference>
<evidence type="ECO:0000256" key="2">
    <source>
        <dbReference type="SAM" id="MobiDB-lite"/>
    </source>
</evidence>
<keyword evidence="4" id="KW-1185">Reference proteome</keyword>
<proteinExistence type="predicted"/>
<accession>A0A9W8V7Z4</accession>
<feature type="region of interest" description="Disordered" evidence="2">
    <location>
        <begin position="25"/>
        <end position="65"/>
    </location>
</feature>
<evidence type="ECO:0000256" key="1">
    <source>
        <dbReference type="SAM" id="Coils"/>
    </source>
</evidence>
<name>A0A9W8V7Z4_9HYPO</name>
<protein>
    <submittedName>
        <fullName evidence="3">Uncharacterized protein</fullName>
    </submittedName>
</protein>
<evidence type="ECO:0000313" key="3">
    <source>
        <dbReference type="EMBL" id="KAJ4248077.1"/>
    </source>
</evidence>
<sequence>MYSNQNQWNRGPVPAGTYTWSQILQKQDPDPSNNYAQPSSCPDDLSHLFDNNIQKQTPSHGQPQLGQVEEYPYLNSLPSSQPSVSTVTAGPIQPCNLNIVLKPDQTDASAQSSELRARVESLERILDGLQASLAILTKKVETSSGFEEHVTNSLDAITKGMEKFFNRFASHLEDEEVKLAEACIIEVEEATM</sequence>
<reference evidence="3" key="1">
    <citation type="submission" date="2022-09" db="EMBL/GenBank/DDBJ databases">
        <title>Fusarium specimens isolated from Avocado Roots.</title>
        <authorList>
            <person name="Stajich J."/>
            <person name="Roper C."/>
            <person name="Heimlech-Rivalta G."/>
        </authorList>
    </citation>
    <scope>NUCLEOTIDE SEQUENCE</scope>
    <source>
        <strain evidence="3">CF00136</strain>
    </source>
</reference>
<feature type="coiled-coil region" evidence="1">
    <location>
        <begin position="112"/>
        <end position="139"/>
    </location>
</feature>
<keyword evidence="1" id="KW-0175">Coiled coil</keyword>
<dbReference type="OrthoDB" id="5062820at2759"/>
<feature type="compositionally biased region" description="Polar residues" evidence="2">
    <location>
        <begin position="25"/>
        <end position="40"/>
    </location>
</feature>
<feature type="compositionally biased region" description="Polar residues" evidence="2">
    <location>
        <begin position="49"/>
        <end position="65"/>
    </location>
</feature>
<organism evidence="3 4">
    <name type="scientific">Fusarium torreyae</name>
    <dbReference type="NCBI Taxonomy" id="1237075"/>
    <lineage>
        <taxon>Eukaryota</taxon>
        <taxon>Fungi</taxon>
        <taxon>Dikarya</taxon>
        <taxon>Ascomycota</taxon>
        <taxon>Pezizomycotina</taxon>
        <taxon>Sordariomycetes</taxon>
        <taxon>Hypocreomycetidae</taxon>
        <taxon>Hypocreales</taxon>
        <taxon>Nectriaceae</taxon>
        <taxon>Fusarium</taxon>
    </lineage>
</organism>